<dbReference type="PANTHER" id="PTHR44259:SF108">
    <property type="entry name" value="F-BOX PROTEIN SKIP23-LIKE"/>
    <property type="match status" value="1"/>
</dbReference>
<organism evidence="2 3">
    <name type="scientific">Artemisia annua</name>
    <name type="common">Sweet wormwood</name>
    <dbReference type="NCBI Taxonomy" id="35608"/>
    <lineage>
        <taxon>Eukaryota</taxon>
        <taxon>Viridiplantae</taxon>
        <taxon>Streptophyta</taxon>
        <taxon>Embryophyta</taxon>
        <taxon>Tracheophyta</taxon>
        <taxon>Spermatophyta</taxon>
        <taxon>Magnoliopsida</taxon>
        <taxon>eudicotyledons</taxon>
        <taxon>Gunneridae</taxon>
        <taxon>Pentapetalae</taxon>
        <taxon>asterids</taxon>
        <taxon>campanulids</taxon>
        <taxon>Asterales</taxon>
        <taxon>Asteraceae</taxon>
        <taxon>Asteroideae</taxon>
        <taxon>Anthemideae</taxon>
        <taxon>Artemisiinae</taxon>
        <taxon>Artemisia</taxon>
    </lineage>
</organism>
<proteinExistence type="predicted"/>
<dbReference type="PANTHER" id="PTHR44259">
    <property type="entry name" value="OS07G0183000 PROTEIN-RELATED"/>
    <property type="match status" value="1"/>
</dbReference>
<sequence length="362" mass="41598">MLPELLNTIVFYEDYLSFAGVCKSWHSAAVHGDYSNGPPSRFPSLLLAEKEKDGHEFRELFILLHKSIRKIRLPEAYGKVYRSSCGWLVTVGDDHATQLINPLSRETINLPKVDTFPGFVVNSRWYEGIQKLLIVTNNPSSLALPLIVVIWGNCSKVGFWCPEDKKWIVVGQFWDMYIRDITYYNGQVYCIDKYHCIRACDVYGENPTALVDVSRLPTDLYDKLHSMDRAYIIGLDESKKKKLLVVIRHVTWDGKLPFDTYKTKRFLLFAYDLEDEGWSIVNDLGKKTLFVGHNSSFWIEDATGVIKRNCIYYTDDADLLYYATKRGGGDMGIYHLSDGTIEPHFNGESCHFLTPPMWLESI</sequence>
<evidence type="ECO:0000259" key="1">
    <source>
        <dbReference type="Pfam" id="PF03478"/>
    </source>
</evidence>
<dbReference type="AlphaFoldDB" id="A0A2U1M969"/>
<evidence type="ECO:0000313" key="2">
    <source>
        <dbReference type="EMBL" id="PWA57807.1"/>
    </source>
</evidence>
<evidence type="ECO:0000313" key="3">
    <source>
        <dbReference type="Proteomes" id="UP000245207"/>
    </source>
</evidence>
<dbReference type="EMBL" id="PKPP01006057">
    <property type="protein sequence ID" value="PWA57807.1"/>
    <property type="molecule type" value="Genomic_DNA"/>
</dbReference>
<protein>
    <recommendedName>
        <fullName evidence="1">KIB1-4 beta-propeller domain-containing protein</fullName>
    </recommendedName>
</protein>
<dbReference type="STRING" id="35608.A0A2U1M969"/>
<comment type="caution">
    <text evidence="2">The sequence shown here is derived from an EMBL/GenBank/DDBJ whole genome shotgun (WGS) entry which is preliminary data.</text>
</comment>
<name>A0A2U1M969_ARTAN</name>
<feature type="domain" description="KIB1-4 beta-propeller" evidence="1">
    <location>
        <begin position="66"/>
        <end position="334"/>
    </location>
</feature>
<reference evidence="2 3" key="1">
    <citation type="journal article" date="2018" name="Mol. Plant">
        <title>The genome of Artemisia annua provides insight into the evolution of Asteraceae family and artemisinin biosynthesis.</title>
        <authorList>
            <person name="Shen Q."/>
            <person name="Zhang L."/>
            <person name="Liao Z."/>
            <person name="Wang S."/>
            <person name="Yan T."/>
            <person name="Shi P."/>
            <person name="Liu M."/>
            <person name="Fu X."/>
            <person name="Pan Q."/>
            <person name="Wang Y."/>
            <person name="Lv Z."/>
            <person name="Lu X."/>
            <person name="Zhang F."/>
            <person name="Jiang W."/>
            <person name="Ma Y."/>
            <person name="Chen M."/>
            <person name="Hao X."/>
            <person name="Li L."/>
            <person name="Tang Y."/>
            <person name="Lv G."/>
            <person name="Zhou Y."/>
            <person name="Sun X."/>
            <person name="Brodelius P.E."/>
            <person name="Rose J.K.C."/>
            <person name="Tang K."/>
        </authorList>
    </citation>
    <scope>NUCLEOTIDE SEQUENCE [LARGE SCALE GENOMIC DNA]</scope>
    <source>
        <strain evidence="3">cv. Huhao1</strain>
        <tissue evidence="2">Leaf</tissue>
    </source>
</reference>
<gene>
    <name evidence="2" type="ORF">CTI12_AA405710</name>
</gene>
<dbReference type="OrthoDB" id="642536at2759"/>
<accession>A0A2U1M969</accession>
<dbReference type="Proteomes" id="UP000245207">
    <property type="component" value="Unassembled WGS sequence"/>
</dbReference>
<keyword evidence="3" id="KW-1185">Reference proteome</keyword>
<dbReference type="InterPro" id="IPR005174">
    <property type="entry name" value="KIB1-4_b-propeller"/>
</dbReference>
<dbReference type="Pfam" id="PF03478">
    <property type="entry name" value="Beta-prop_KIB1-4"/>
    <property type="match status" value="1"/>
</dbReference>
<dbReference type="InterPro" id="IPR050942">
    <property type="entry name" value="F-box_BR-signaling"/>
</dbReference>